<evidence type="ECO:0000256" key="3">
    <source>
        <dbReference type="ARBA" id="ARBA00022538"/>
    </source>
</evidence>
<feature type="domain" description="EF-hand" evidence="15">
    <location>
        <begin position="497"/>
        <end position="532"/>
    </location>
</feature>
<dbReference type="SUPFAM" id="SSF47473">
    <property type="entry name" value="EF-hand"/>
    <property type="match status" value="1"/>
</dbReference>
<evidence type="ECO:0000256" key="1">
    <source>
        <dbReference type="ARBA" id="ARBA00004141"/>
    </source>
</evidence>
<feature type="compositionally biased region" description="Basic and acidic residues" evidence="13">
    <location>
        <begin position="611"/>
        <end position="620"/>
    </location>
</feature>
<dbReference type="Gene3D" id="1.10.238.10">
    <property type="entry name" value="EF-hand"/>
    <property type="match status" value="1"/>
</dbReference>
<evidence type="ECO:0000256" key="5">
    <source>
        <dbReference type="ARBA" id="ARBA00022826"/>
    </source>
</evidence>
<gene>
    <name evidence="16" type="ORF">PBAH0796_LOCUS30727</name>
</gene>
<dbReference type="PANTHER" id="PTHR11537:SF254">
    <property type="entry name" value="POTASSIUM VOLTAGE-GATED CHANNEL PROTEIN SHAB"/>
    <property type="match status" value="1"/>
</dbReference>
<keyword evidence="4 14" id="KW-0812">Transmembrane</keyword>
<evidence type="ECO:0000256" key="9">
    <source>
        <dbReference type="ARBA" id="ARBA00022989"/>
    </source>
</evidence>
<evidence type="ECO:0000256" key="7">
    <source>
        <dbReference type="ARBA" id="ARBA00022882"/>
    </source>
</evidence>
<feature type="transmembrane region" description="Helical" evidence="14">
    <location>
        <begin position="449"/>
        <end position="472"/>
    </location>
</feature>
<dbReference type="InterPro" id="IPR028325">
    <property type="entry name" value="VG_K_chnl"/>
</dbReference>
<dbReference type="CDD" id="cd00051">
    <property type="entry name" value="EFh"/>
    <property type="match status" value="1"/>
</dbReference>
<keyword evidence="9 14" id="KW-1133">Transmembrane helix</keyword>
<feature type="compositionally biased region" description="Acidic residues" evidence="13">
    <location>
        <begin position="165"/>
        <end position="178"/>
    </location>
</feature>
<feature type="compositionally biased region" description="Basic residues" evidence="13">
    <location>
        <begin position="596"/>
        <end position="610"/>
    </location>
</feature>
<evidence type="ECO:0000256" key="6">
    <source>
        <dbReference type="ARBA" id="ARBA00022837"/>
    </source>
</evidence>
<evidence type="ECO:0000256" key="11">
    <source>
        <dbReference type="ARBA" id="ARBA00023136"/>
    </source>
</evidence>
<dbReference type="GO" id="GO:0005249">
    <property type="term" value="F:voltage-gated potassium channel activity"/>
    <property type="evidence" value="ECO:0007669"/>
    <property type="project" value="InterPro"/>
</dbReference>
<dbReference type="PROSITE" id="PS50222">
    <property type="entry name" value="EF_HAND_2"/>
    <property type="match status" value="2"/>
</dbReference>
<dbReference type="InterPro" id="IPR011992">
    <property type="entry name" value="EF-hand-dom_pair"/>
</dbReference>
<keyword evidence="12" id="KW-0407">Ion channel</keyword>
<dbReference type="Gene3D" id="1.10.287.70">
    <property type="match status" value="1"/>
</dbReference>
<dbReference type="InterPro" id="IPR002048">
    <property type="entry name" value="EF_hand_dom"/>
</dbReference>
<evidence type="ECO:0000256" key="10">
    <source>
        <dbReference type="ARBA" id="ARBA00023065"/>
    </source>
</evidence>
<dbReference type="GO" id="GO:0005509">
    <property type="term" value="F:calcium ion binding"/>
    <property type="evidence" value="ECO:0007669"/>
    <property type="project" value="InterPro"/>
</dbReference>
<accession>A0A7S0B8X7</accession>
<evidence type="ECO:0000256" key="4">
    <source>
        <dbReference type="ARBA" id="ARBA00022692"/>
    </source>
</evidence>
<feature type="domain" description="EF-hand" evidence="15">
    <location>
        <begin position="533"/>
        <end position="568"/>
    </location>
</feature>
<dbReference type="GO" id="GO:0008076">
    <property type="term" value="C:voltage-gated potassium channel complex"/>
    <property type="evidence" value="ECO:0007669"/>
    <property type="project" value="InterPro"/>
</dbReference>
<evidence type="ECO:0000313" key="16">
    <source>
        <dbReference type="EMBL" id="CAD8387039.1"/>
    </source>
</evidence>
<keyword evidence="10" id="KW-0406">Ion transport</keyword>
<dbReference type="InterPro" id="IPR027359">
    <property type="entry name" value="Volt_channel_dom_sf"/>
</dbReference>
<feature type="transmembrane region" description="Helical" evidence="14">
    <location>
        <begin position="390"/>
        <end position="411"/>
    </location>
</feature>
<feature type="region of interest" description="Disordered" evidence="13">
    <location>
        <begin position="574"/>
        <end position="647"/>
    </location>
</feature>
<dbReference type="InterPro" id="IPR018247">
    <property type="entry name" value="EF_Hand_1_Ca_BS"/>
</dbReference>
<evidence type="ECO:0000256" key="2">
    <source>
        <dbReference type="ARBA" id="ARBA00022448"/>
    </source>
</evidence>
<dbReference type="SMART" id="SM00054">
    <property type="entry name" value="EFh"/>
    <property type="match status" value="2"/>
</dbReference>
<evidence type="ECO:0000256" key="8">
    <source>
        <dbReference type="ARBA" id="ARBA00022958"/>
    </source>
</evidence>
<keyword evidence="8" id="KW-0630">Potassium</keyword>
<feature type="compositionally biased region" description="Basic and acidic residues" evidence="13">
    <location>
        <begin position="574"/>
        <end position="593"/>
    </location>
</feature>
<dbReference type="PROSITE" id="PS00018">
    <property type="entry name" value="EF_HAND_1"/>
    <property type="match status" value="2"/>
</dbReference>
<dbReference type="Pfam" id="PF00520">
    <property type="entry name" value="Ion_trans"/>
    <property type="match status" value="1"/>
</dbReference>
<evidence type="ECO:0000256" key="12">
    <source>
        <dbReference type="ARBA" id="ARBA00023303"/>
    </source>
</evidence>
<dbReference type="InterPro" id="IPR005821">
    <property type="entry name" value="Ion_trans_dom"/>
</dbReference>
<dbReference type="Gene3D" id="1.20.120.350">
    <property type="entry name" value="Voltage-gated potassium channels. Chain C"/>
    <property type="match status" value="1"/>
</dbReference>
<protein>
    <recommendedName>
        <fullName evidence="15">EF-hand domain-containing protein</fullName>
    </recommendedName>
</protein>
<evidence type="ECO:0000259" key="15">
    <source>
        <dbReference type="PROSITE" id="PS50222"/>
    </source>
</evidence>
<keyword evidence="11 14" id="KW-0472">Membrane</keyword>
<keyword evidence="2" id="KW-0813">Transport</keyword>
<name>A0A7S0B8X7_9DINO</name>
<organism evidence="16">
    <name type="scientific">Pyrodinium bahamense</name>
    <dbReference type="NCBI Taxonomy" id="73915"/>
    <lineage>
        <taxon>Eukaryota</taxon>
        <taxon>Sar</taxon>
        <taxon>Alveolata</taxon>
        <taxon>Dinophyceae</taxon>
        <taxon>Gonyaulacales</taxon>
        <taxon>Pyrocystaceae</taxon>
        <taxon>Pyrodinium</taxon>
    </lineage>
</organism>
<proteinExistence type="predicted"/>
<reference evidence="16" key="1">
    <citation type="submission" date="2021-01" db="EMBL/GenBank/DDBJ databases">
        <authorList>
            <person name="Corre E."/>
            <person name="Pelletier E."/>
            <person name="Niang G."/>
            <person name="Scheremetjew M."/>
            <person name="Finn R."/>
            <person name="Kale V."/>
            <person name="Holt S."/>
            <person name="Cochrane G."/>
            <person name="Meng A."/>
            <person name="Brown T."/>
            <person name="Cohen L."/>
        </authorList>
    </citation>
    <scope>NUCLEOTIDE SEQUENCE</scope>
    <source>
        <strain evidence="16">Pbaha01</strain>
    </source>
</reference>
<keyword evidence="3" id="KW-0633">Potassium transport</keyword>
<dbReference type="SUPFAM" id="SSF81324">
    <property type="entry name" value="Voltage-gated potassium channels"/>
    <property type="match status" value="1"/>
</dbReference>
<comment type="subcellular location">
    <subcellularLocation>
        <location evidence="1">Membrane</location>
        <topology evidence="1">Multi-pass membrane protein</topology>
    </subcellularLocation>
</comment>
<dbReference type="AlphaFoldDB" id="A0A7S0B8X7"/>
<dbReference type="PANTHER" id="PTHR11537">
    <property type="entry name" value="VOLTAGE-GATED POTASSIUM CHANNEL"/>
    <property type="match status" value="1"/>
</dbReference>
<sequence>MPQPVSHNVADQSACWSTDLGPCHHSGPAIFWPCSPERPSLPVHSGALVDARAGPQRSPGVTFGALGSDDMLASMPRAPIAVNDEETKRTITNMAKKIDILSLQVDNCISGISALQATLAEPPSPSSPRRHPSLLSDTSRRSSRSKSKSCPACSHRSHRSYAETVDADYEGEEGEEGDGGQAKAISEVEEDAQAGPHGQEYDQSDAERSEAPRLSRRWSSTPSQLRALVRRRRGKCTEAVWKFLEEPDSSKAASWYAHLWTPFIMATVVITLLQSLRPAPLKGLEGVIVELVVDAIFVAEAVVRFCVCPSFWAYMQSPYNVIDVLAALPFVGRVFLCVSQQPNQDETGPRAEFELVLLCLAPVLRLLKTLRRFQQFHLFIAVISFTMEALKFLLLTLVLIVLVFSSLIYLVEPRDNIPTLPMAMWLTVVTMTTVGYGDVTPVTSPGISIAAVLVVGSVLFMAMPIGIIGNAFTEMWKDRDRILLNHRFQDRIVQCGYTARDITVLFSQFDINGDGELDMSEFVTMVGEMQLGIQEARAVQLFESIDKDGSGAIDSREFVRSFFPSKFHEIYGMEDKKKQQEVAKSRSSEEAPRSSRSSRSRASSQRRHKTRQQEEQRDTSGDTSARYGEAGTGGVPVDIVTSTCSGT</sequence>
<evidence type="ECO:0000256" key="14">
    <source>
        <dbReference type="SAM" id="Phobius"/>
    </source>
</evidence>
<feature type="region of interest" description="Disordered" evidence="13">
    <location>
        <begin position="119"/>
        <end position="219"/>
    </location>
</feature>
<keyword evidence="7" id="KW-0851">Voltage-gated channel</keyword>
<dbReference type="EMBL" id="HBEG01050428">
    <property type="protein sequence ID" value="CAD8387039.1"/>
    <property type="molecule type" value="Transcribed_RNA"/>
</dbReference>
<dbReference type="PRINTS" id="PR00169">
    <property type="entry name" value="KCHANNEL"/>
</dbReference>
<keyword evidence="6" id="KW-0106">Calcium</keyword>
<dbReference type="Pfam" id="PF13202">
    <property type="entry name" value="EF-hand_5"/>
    <property type="match status" value="2"/>
</dbReference>
<evidence type="ECO:0000256" key="13">
    <source>
        <dbReference type="SAM" id="MobiDB-lite"/>
    </source>
</evidence>
<feature type="transmembrane region" description="Helical" evidence="14">
    <location>
        <begin position="418"/>
        <end position="437"/>
    </location>
</feature>
<dbReference type="GO" id="GO:0001508">
    <property type="term" value="P:action potential"/>
    <property type="evidence" value="ECO:0007669"/>
    <property type="project" value="TreeGrafter"/>
</dbReference>
<keyword evidence="5" id="KW-0631">Potassium channel</keyword>